<evidence type="ECO:0000313" key="2">
    <source>
        <dbReference type="Proteomes" id="UP000467841"/>
    </source>
</evidence>
<dbReference type="AlphaFoldDB" id="A0A6D2L306"/>
<proteinExistence type="predicted"/>
<organism evidence="1 2">
    <name type="scientific">Microthlaspi erraticum</name>
    <dbReference type="NCBI Taxonomy" id="1685480"/>
    <lineage>
        <taxon>Eukaryota</taxon>
        <taxon>Viridiplantae</taxon>
        <taxon>Streptophyta</taxon>
        <taxon>Embryophyta</taxon>
        <taxon>Tracheophyta</taxon>
        <taxon>Spermatophyta</taxon>
        <taxon>Magnoliopsida</taxon>
        <taxon>eudicotyledons</taxon>
        <taxon>Gunneridae</taxon>
        <taxon>Pentapetalae</taxon>
        <taxon>rosids</taxon>
        <taxon>malvids</taxon>
        <taxon>Brassicales</taxon>
        <taxon>Brassicaceae</taxon>
        <taxon>Coluteocarpeae</taxon>
        <taxon>Microthlaspi</taxon>
    </lineage>
</organism>
<comment type="caution">
    <text evidence="1">The sequence shown here is derived from an EMBL/GenBank/DDBJ whole genome shotgun (WGS) entry which is preliminary data.</text>
</comment>
<dbReference type="EMBL" id="CACVBM020001840">
    <property type="protein sequence ID" value="CAA7060981.1"/>
    <property type="molecule type" value="Genomic_DNA"/>
</dbReference>
<protein>
    <submittedName>
        <fullName evidence="1">Uncharacterized protein</fullName>
    </submittedName>
</protein>
<name>A0A6D2L306_9BRAS</name>
<gene>
    <name evidence="1" type="ORF">MERR_LOCUS48217</name>
</gene>
<keyword evidence="2" id="KW-1185">Reference proteome</keyword>
<sequence>MSRDGRIHKFGCVSRGSGEDLRCCGLARSGFCGLVTFVLGFEVESSLVGRVVTSVAFSGDFWSCVGRRKCASVDAKISKSDPLSLARNGFRKKRNQLEDNSIEPEQAQVTRSMECS</sequence>
<reference evidence="1" key="1">
    <citation type="submission" date="2020-01" db="EMBL/GenBank/DDBJ databases">
        <authorList>
            <person name="Mishra B."/>
        </authorList>
    </citation>
    <scope>NUCLEOTIDE SEQUENCE [LARGE SCALE GENOMIC DNA]</scope>
</reference>
<accession>A0A6D2L306</accession>
<dbReference type="Proteomes" id="UP000467841">
    <property type="component" value="Unassembled WGS sequence"/>
</dbReference>
<evidence type="ECO:0000313" key="1">
    <source>
        <dbReference type="EMBL" id="CAA7060981.1"/>
    </source>
</evidence>